<reference evidence="1" key="1">
    <citation type="submission" date="2020-11" db="EMBL/GenBank/DDBJ databases">
        <authorList>
            <consortium name="DOE Joint Genome Institute"/>
            <person name="Ahrendt S."/>
            <person name="Riley R."/>
            <person name="Andreopoulos W."/>
            <person name="LaButti K."/>
            <person name="Pangilinan J."/>
            <person name="Ruiz-duenas F.J."/>
            <person name="Barrasa J.M."/>
            <person name="Sanchez-Garcia M."/>
            <person name="Camarero S."/>
            <person name="Miyauchi S."/>
            <person name="Serrano A."/>
            <person name="Linde D."/>
            <person name="Babiker R."/>
            <person name="Drula E."/>
            <person name="Ayuso-Fernandez I."/>
            <person name="Pacheco R."/>
            <person name="Padilla G."/>
            <person name="Ferreira P."/>
            <person name="Barriuso J."/>
            <person name="Kellner H."/>
            <person name="Castanera R."/>
            <person name="Alfaro M."/>
            <person name="Ramirez L."/>
            <person name="Pisabarro A.G."/>
            <person name="Kuo A."/>
            <person name="Tritt A."/>
            <person name="Lipzen A."/>
            <person name="He G."/>
            <person name="Yan M."/>
            <person name="Ng V."/>
            <person name="Cullen D."/>
            <person name="Martin F."/>
            <person name="Rosso M.-N."/>
            <person name="Henrissat B."/>
            <person name="Hibbett D."/>
            <person name="Martinez A.T."/>
            <person name="Grigoriev I.V."/>
        </authorList>
    </citation>
    <scope>NUCLEOTIDE SEQUENCE</scope>
    <source>
        <strain evidence="1">AH 44721</strain>
    </source>
</reference>
<proteinExistence type="predicted"/>
<dbReference type="PANTHER" id="PTHR47551">
    <property type="entry name" value="TUBULIN--TYROSINE LIGASE PBY1-RELATED"/>
    <property type="match status" value="1"/>
</dbReference>
<organism evidence="1 2">
    <name type="scientific">Gymnopilus junonius</name>
    <name type="common">Spectacular rustgill mushroom</name>
    <name type="synonym">Gymnopilus spectabilis subsp. junonius</name>
    <dbReference type="NCBI Taxonomy" id="109634"/>
    <lineage>
        <taxon>Eukaryota</taxon>
        <taxon>Fungi</taxon>
        <taxon>Dikarya</taxon>
        <taxon>Basidiomycota</taxon>
        <taxon>Agaricomycotina</taxon>
        <taxon>Agaricomycetes</taxon>
        <taxon>Agaricomycetidae</taxon>
        <taxon>Agaricales</taxon>
        <taxon>Agaricineae</taxon>
        <taxon>Hymenogastraceae</taxon>
        <taxon>Gymnopilus</taxon>
    </lineage>
</organism>
<sequence>MSTINALISWPSAPLTDSLVRRAIAAISLPVAFISQEQLNLSPSPLLQWSTYDHIDHELVHCKRDSVLSSSYIFRKALIRKHYLSYIIQSYTKKYPDSILHQAFPRTFQVEISFADELDEMWTDELWELGEDLDSGHSGWILKPGMADRGMGIRIFHSKENLQQIFEEFEHSDSEDGSETQDVPDTSVVTSQLRHFVIQEYIDTPLLLDPSETLEKGSSGESLSGRKFHLRVYCVAKGNIQLYVYKRILALFSSMPYLPLSSQSSDIDLKAHLTNTSLQTELGDSNVRLLDELQGCHILSDGSGKTLTSSDIAELVTEISTVLADVFRAASQNPVHFQPLPNAFELYGVDFLVCHTPEDADKRFHVKILELNSEPAIELTGPRLTWILEDLFESIAKVCVEPFFSDRKDAEPWIVSEVKHNLLKCMDENIRSPET</sequence>
<dbReference type="InterPro" id="IPR004344">
    <property type="entry name" value="TTL/TTLL_fam"/>
</dbReference>
<dbReference type="Proteomes" id="UP000724874">
    <property type="component" value="Unassembled WGS sequence"/>
</dbReference>
<dbReference type="OrthoDB" id="202825at2759"/>
<protein>
    <submittedName>
        <fullName evidence="1">Tubulin-tyrosine ligase</fullName>
    </submittedName>
</protein>
<keyword evidence="1" id="KW-0436">Ligase</keyword>
<comment type="caution">
    <text evidence="1">The sequence shown here is derived from an EMBL/GenBank/DDBJ whole genome shotgun (WGS) entry which is preliminary data.</text>
</comment>
<evidence type="ECO:0000313" key="1">
    <source>
        <dbReference type="EMBL" id="KAF8912819.1"/>
    </source>
</evidence>
<dbReference type="Pfam" id="PF03133">
    <property type="entry name" value="TTL"/>
    <property type="match status" value="1"/>
</dbReference>
<dbReference type="InterPro" id="IPR027746">
    <property type="entry name" value="TTL"/>
</dbReference>
<dbReference type="PANTHER" id="PTHR47551:SF1">
    <property type="entry name" value="TUBULIN--TYROSINE LIGASE PBY1-RELATED"/>
    <property type="match status" value="1"/>
</dbReference>
<dbReference type="SUPFAM" id="SSF56059">
    <property type="entry name" value="Glutathione synthetase ATP-binding domain-like"/>
    <property type="match status" value="1"/>
</dbReference>
<gene>
    <name evidence="1" type="ORF">CPB84DRAFT_1759585</name>
</gene>
<dbReference type="PROSITE" id="PS51221">
    <property type="entry name" value="TTL"/>
    <property type="match status" value="1"/>
</dbReference>
<dbReference type="Gene3D" id="3.30.470.20">
    <property type="entry name" value="ATP-grasp fold, B domain"/>
    <property type="match status" value="1"/>
</dbReference>
<keyword evidence="2" id="KW-1185">Reference proteome</keyword>
<dbReference type="GO" id="GO:0016874">
    <property type="term" value="F:ligase activity"/>
    <property type="evidence" value="ECO:0007669"/>
    <property type="project" value="UniProtKB-KW"/>
</dbReference>
<dbReference type="EMBL" id="JADNYJ010000002">
    <property type="protein sequence ID" value="KAF8912819.1"/>
    <property type="molecule type" value="Genomic_DNA"/>
</dbReference>
<dbReference type="AlphaFoldDB" id="A0A9P5NXH3"/>
<evidence type="ECO:0000313" key="2">
    <source>
        <dbReference type="Proteomes" id="UP000724874"/>
    </source>
</evidence>
<dbReference type="GO" id="GO:0000932">
    <property type="term" value="C:P-body"/>
    <property type="evidence" value="ECO:0007669"/>
    <property type="project" value="TreeGrafter"/>
</dbReference>
<accession>A0A9P5NXH3</accession>
<name>A0A9P5NXH3_GYMJU</name>